<keyword evidence="1" id="KW-0812">Transmembrane</keyword>
<gene>
    <name evidence="2" type="ORF">FN846DRAFT_954307</name>
</gene>
<proteinExistence type="predicted"/>
<comment type="caution">
    <text evidence="2">The sequence shown here is derived from an EMBL/GenBank/DDBJ whole genome shotgun (WGS) entry which is preliminary data.</text>
</comment>
<dbReference type="OrthoDB" id="4218123at2759"/>
<dbReference type="Proteomes" id="UP000326924">
    <property type="component" value="Unassembled WGS sequence"/>
</dbReference>
<dbReference type="InParanoid" id="A0A5J5ETD0"/>
<keyword evidence="1" id="KW-1133">Transmembrane helix</keyword>
<evidence type="ECO:0000313" key="2">
    <source>
        <dbReference type="EMBL" id="KAA8903158.1"/>
    </source>
</evidence>
<feature type="transmembrane region" description="Helical" evidence="1">
    <location>
        <begin position="171"/>
        <end position="191"/>
    </location>
</feature>
<feature type="transmembrane region" description="Helical" evidence="1">
    <location>
        <begin position="219"/>
        <end position="238"/>
    </location>
</feature>
<feature type="transmembrane region" description="Helical" evidence="1">
    <location>
        <begin position="138"/>
        <end position="159"/>
    </location>
</feature>
<name>A0A5J5ETD0_9PEZI</name>
<dbReference type="EMBL" id="VXIS01000121">
    <property type="protein sequence ID" value="KAA8903158.1"/>
    <property type="molecule type" value="Genomic_DNA"/>
</dbReference>
<evidence type="ECO:0000256" key="1">
    <source>
        <dbReference type="SAM" id="Phobius"/>
    </source>
</evidence>
<dbReference type="PANTHER" id="PTHR39470:SF1">
    <property type="entry name" value="CHORISMATE SYNTHASE PROTEIN"/>
    <property type="match status" value="1"/>
</dbReference>
<accession>A0A5J5ETD0</accession>
<dbReference type="AlphaFoldDB" id="A0A5J5ETD0"/>
<protein>
    <submittedName>
        <fullName evidence="2">Uncharacterized protein</fullName>
    </submittedName>
</protein>
<organism evidence="2 3">
    <name type="scientific">Sphaerosporella brunnea</name>
    <dbReference type="NCBI Taxonomy" id="1250544"/>
    <lineage>
        <taxon>Eukaryota</taxon>
        <taxon>Fungi</taxon>
        <taxon>Dikarya</taxon>
        <taxon>Ascomycota</taxon>
        <taxon>Pezizomycotina</taxon>
        <taxon>Pezizomycetes</taxon>
        <taxon>Pezizales</taxon>
        <taxon>Pyronemataceae</taxon>
        <taxon>Sphaerosporella</taxon>
    </lineage>
</organism>
<sequence length="359" mass="40885">MVSWSQIQSLALFFGPFIWTQARRFYTSTKTSHPPQSAPSSATHILNLLFLTASIALLSTIPQYTPENIFTLTGSRLQTPTHVLFTRLTRIRNGVLTPFDEALRTRLVSKDARLVYAAYGPAPLVECTYCNLDEPNMFLWYALPSILYPHLLHGLVLGIATSSYFSHFGKVWRMQATLAALALFAVEWWFLGMSSDGFRQNAAAKSEREIVWAHWRMRVIRGVGMAVIDAILGTAIWLSATRRWNIGWETWLTEERLKESIGRMEKAGSSLQAARYTKHAILRDDDLRGKFVEWWTRETDIGKQLMDDDEVKQVRTESLPERMNFDMLRTEAEKASRGMMGLATPAMQQPQQGGRPHQA</sequence>
<reference evidence="2 3" key="1">
    <citation type="submission" date="2019-09" db="EMBL/GenBank/DDBJ databases">
        <title>Draft genome of the ectomycorrhizal ascomycete Sphaerosporella brunnea.</title>
        <authorList>
            <consortium name="DOE Joint Genome Institute"/>
            <person name="Benucci G.M."/>
            <person name="Marozzi G."/>
            <person name="Antonielli L."/>
            <person name="Sanchez S."/>
            <person name="Marco P."/>
            <person name="Wang X."/>
            <person name="Falini L.B."/>
            <person name="Barry K."/>
            <person name="Haridas S."/>
            <person name="Lipzen A."/>
            <person name="Labutti K."/>
            <person name="Grigoriev I.V."/>
            <person name="Murat C."/>
            <person name="Martin F."/>
            <person name="Albertini E."/>
            <person name="Donnini D."/>
            <person name="Bonito G."/>
        </authorList>
    </citation>
    <scope>NUCLEOTIDE SEQUENCE [LARGE SCALE GENOMIC DNA]</scope>
    <source>
        <strain evidence="2 3">Sb_GMNB300</strain>
    </source>
</reference>
<keyword evidence="1" id="KW-0472">Membrane</keyword>
<keyword evidence="3" id="KW-1185">Reference proteome</keyword>
<evidence type="ECO:0000313" key="3">
    <source>
        <dbReference type="Proteomes" id="UP000326924"/>
    </source>
</evidence>
<dbReference type="PANTHER" id="PTHR39470">
    <property type="entry name" value="CHROMOSOME 10, WHOLE GENOME SHOTGUN SEQUENCE"/>
    <property type="match status" value="1"/>
</dbReference>